<dbReference type="Proteomes" id="UP001295794">
    <property type="component" value="Unassembled WGS sequence"/>
</dbReference>
<evidence type="ECO:0000313" key="3">
    <source>
        <dbReference type="Proteomes" id="UP001295794"/>
    </source>
</evidence>
<keyword evidence="1" id="KW-0812">Transmembrane</keyword>
<reference evidence="2" key="1">
    <citation type="submission" date="2023-11" db="EMBL/GenBank/DDBJ databases">
        <authorList>
            <person name="De Vega J J."/>
            <person name="De Vega J J."/>
        </authorList>
    </citation>
    <scope>NUCLEOTIDE SEQUENCE</scope>
</reference>
<keyword evidence="1" id="KW-0472">Membrane</keyword>
<name>A0AAD2K5W0_9AGAR</name>
<evidence type="ECO:0000313" key="2">
    <source>
        <dbReference type="EMBL" id="CAK5280390.1"/>
    </source>
</evidence>
<dbReference type="EMBL" id="CAVNYO010000440">
    <property type="protein sequence ID" value="CAK5280390.1"/>
    <property type="molecule type" value="Genomic_DNA"/>
</dbReference>
<comment type="caution">
    <text evidence="2">The sequence shown here is derived from an EMBL/GenBank/DDBJ whole genome shotgun (WGS) entry which is preliminary data.</text>
</comment>
<gene>
    <name evidence="2" type="ORF">MYCIT1_LOCUS30882</name>
</gene>
<protein>
    <submittedName>
        <fullName evidence="2">Uncharacterized protein</fullName>
    </submittedName>
</protein>
<feature type="transmembrane region" description="Helical" evidence="1">
    <location>
        <begin position="63"/>
        <end position="81"/>
    </location>
</feature>
<feature type="transmembrane region" description="Helical" evidence="1">
    <location>
        <begin position="7"/>
        <end position="29"/>
    </location>
</feature>
<proteinExistence type="predicted"/>
<dbReference type="AlphaFoldDB" id="A0AAD2K5W0"/>
<keyword evidence="3" id="KW-1185">Reference proteome</keyword>
<feature type="transmembrane region" description="Helical" evidence="1">
    <location>
        <begin position="35"/>
        <end position="56"/>
    </location>
</feature>
<evidence type="ECO:0000256" key="1">
    <source>
        <dbReference type="SAM" id="Phobius"/>
    </source>
</evidence>
<sequence length="200" mass="21338">MAQAGLNTNYVIGCLLCTILLLSYAYLLWALPLTHFTFVVQIFQIVLLGVSGPAAVPHDARKYAAGLVGLLIGLVAIQPSLPWTATPPAPKVTIPIPGSPVHPAIPADSSASDWGLVGEWSMVLFHVGLSAVNFLAVVNIPYAFEAGKRRISTRALVREALGRFSVSVLMPLGVVRRGYGVGESGEDDIGIQMENGKMRY</sequence>
<feature type="transmembrane region" description="Helical" evidence="1">
    <location>
        <begin position="123"/>
        <end position="144"/>
    </location>
</feature>
<accession>A0AAD2K5W0</accession>
<organism evidence="2 3">
    <name type="scientific">Mycena citricolor</name>
    <dbReference type="NCBI Taxonomy" id="2018698"/>
    <lineage>
        <taxon>Eukaryota</taxon>
        <taxon>Fungi</taxon>
        <taxon>Dikarya</taxon>
        <taxon>Basidiomycota</taxon>
        <taxon>Agaricomycotina</taxon>
        <taxon>Agaricomycetes</taxon>
        <taxon>Agaricomycetidae</taxon>
        <taxon>Agaricales</taxon>
        <taxon>Marasmiineae</taxon>
        <taxon>Mycenaceae</taxon>
        <taxon>Mycena</taxon>
    </lineage>
</organism>
<keyword evidence="1" id="KW-1133">Transmembrane helix</keyword>